<feature type="region of interest" description="Disordered" evidence="7">
    <location>
        <begin position="1347"/>
        <end position="1393"/>
    </location>
</feature>
<keyword evidence="2" id="KW-0805">Transcription regulation</keyword>
<feature type="compositionally biased region" description="Polar residues" evidence="7">
    <location>
        <begin position="1032"/>
        <end position="1041"/>
    </location>
</feature>
<feature type="domain" description="HTH myb-type" evidence="9">
    <location>
        <begin position="420"/>
        <end position="475"/>
    </location>
</feature>
<gene>
    <name evidence="10" type="ORF">EXN66_Car010915</name>
</gene>
<organism evidence="10 11">
    <name type="scientific">Channa argus</name>
    <name type="common">Northern snakehead</name>
    <name type="synonym">Ophicephalus argus</name>
    <dbReference type="NCBI Taxonomy" id="215402"/>
    <lineage>
        <taxon>Eukaryota</taxon>
        <taxon>Metazoa</taxon>
        <taxon>Chordata</taxon>
        <taxon>Craniata</taxon>
        <taxon>Vertebrata</taxon>
        <taxon>Euteleostomi</taxon>
        <taxon>Actinopterygii</taxon>
        <taxon>Neopterygii</taxon>
        <taxon>Teleostei</taxon>
        <taxon>Neoteleostei</taxon>
        <taxon>Acanthomorphata</taxon>
        <taxon>Anabantaria</taxon>
        <taxon>Anabantiformes</taxon>
        <taxon>Channoidei</taxon>
        <taxon>Channidae</taxon>
        <taxon>Channa</taxon>
    </lineage>
</organism>
<dbReference type="InterPro" id="IPR017930">
    <property type="entry name" value="Myb_dom"/>
</dbReference>
<feature type="compositionally biased region" description="Basic residues" evidence="7">
    <location>
        <begin position="1085"/>
        <end position="1094"/>
    </location>
</feature>
<feature type="domain" description="Myb-like" evidence="8">
    <location>
        <begin position="312"/>
        <end position="364"/>
    </location>
</feature>
<reference evidence="11" key="2">
    <citation type="submission" date="2019-02" db="EMBL/GenBank/DDBJ databases">
        <title>Opniocepnalus argus Var Kimnra genome.</title>
        <authorList>
            <person name="Zhou C."/>
            <person name="Xiao S."/>
        </authorList>
    </citation>
    <scope>NUCLEOTIDE SEQUENCE [LARGE SCALE GENOMIC DNA]</scope>
</reference>
<evidence type="ECO:0000313" key="11">
    <source>
        <dbReference type="Proteomes" id="UP000503349"/>
    </source>
</evidence>
<dbReference type="InterPro" id="IPR001005">
    <property type="entry name" value="SANT/Myb"/>
</dbReference>
<dbReference type="SUPFAM" id="SSF46689">
    <property type="entry name" value="Homeodomain-like"/>
    <property type="match status" value="3"/>
</dbReference>
<feature type="coiled-coil region" evidence="6">
    <location>
        <begin position="244"/>
        <end position="278"/>
    </location>
</feature>
<feature type="region of interest" description="Disordered" evidence="7">
    <location>
        <begin position="1488"/>
        <end position="1522"/>
    </location>
</feature>
<keyword evidence="3" id="KW-0238">DNA-binding</keyword>
<keyword evidence="11" id="KW-1185">Reference proteome</keyword>
<evidence type="ECO:0000256" key="2">
    <source>
        <dbReference type="ARBA" id="ARBA00023015"/>
    </source>
</evidence>
<keyword evidence="1" id="KW-0677">Repeat</keyword>
<proteinExistence type="predicted"/>
<feature type="region of interest" description="Disordered" evidence="7">
    <location>
        <begin position="76"/>
        <end position="95"/>
    </location>
</feature>
<dbReference type="Pfam" id="PF00249">
    <property type="entry name" value="Myb_DNA-binding"/>
    <property type="match status" value="3"/>
</dbReference>
<dbReference type="InterPro" id="IPR051575">
    <property type="entry name" value="Myb-like_DNA-bd"/>
</dbReference>
<dbReference type="GO" id="GO:0019185">
    <property type="term" value="C:snRNA-activating protein complex"/>
    <property type="evidence" value="ECO:0007669"/>
    <property type="project" value="TreeGrafter"/>
</dbReference>
<feature type="compositionally biased region" description="Low complexity" evidence="7">
    <location>
        <begin position="978"/>
        <end position="987"/>
    </location>
</feature>
<name>A0A6G1PYE2_CHAAH</name>
<feature type="region of interest" description="Disordered" evidence="7">
    <location>
        <begin position="938"/>
        <end position="1129"/>
    </location>
</feature>
<dbReference type="GO" id="GO:0042796">
    <property type="term" value="P:snRNA transcription by RNA polymerase III"/>
    <property type="evidence" value="ECO:0007669"/>
    <property type="project" value="TreeGrafter"/>
</dbReference>
<feature type="domain" description="Myb-like" evidence="8">
    <location>
        <begin position="472"/>
        <end position="523"/>
    </location>
</feature>
<dbReference type="PROSITE" id="PS51294">
    <property type="entry name" value="HTH_MYB"/>
    <property type="match status" value="3"/>
</dbReference>
<dbReference type="CDD" id="cd00167">
    <property type="entry name" value="SANT"/>
    <property type="match status" value="4"/>
</dbReference>
<evidence type="ECO:0000259" key="9">
    <source>
        <dbReference type="PROSITE" id="PS51294"/>
    </source>
</evidence>
<dbReference type="EMBL" id="CM015722">
    <property type="protein sequence ID" value="KAF3695239.1"/>
    <property type="molecule type" value="Genomic_DNA"/>
</dbReference>
<sequence>MSISLSAERDRIQRQVEELEQSLSVTQTELELLSSDTDEESDDDVIIEPVEQSAAGLLAQRQKIQKEIHNLETILGPHSPISVSDDDASSRSDESELDLSVDSCLQMNLVYQQVVQETLDQLEALLTQNHRQQNELKEQLSGPFKESSSDQPSSSYQQPISKYLGRFLKPYFKDKLTGLGPPANQEAKEKSSRMTGCLDDKKLKVKRWESWQKTLLIHSVSRDSLRRLIQPKLSRVDYLSQKLSSAGEADRQQLREQIDSLEREIDLLRAKKEEELIGDRYEEHDWQKISNIDFEGTRDAEDIQRFWQNYLHPSINKTRWSPEEVQQLKEVSRKFEERHWEDIAQELGTGRTAFMCLQTFQRFVSDSLRRRTWTHDEDALLRELVDKMRIGNFIPYTQMSYFMEGRDPAQLIYRWNQVLDPSLKKGPWTKQEDQLLLQAVSRHGEKDWWKIRLEIPGRTDSACRDRYHDCLKAGTKRGAFDKEERELLQQLLEKHGVGRWAKIAAEIPHRNDAQCLREWKKLCRQLQPPAQKKKEAKKTRKSRGEKKVSPAKKRIRRQLTKVKEEEASTEEEDEEMLVQYMDSDEEKKKKKCVEVERLKEVQKQEVEDEEKYTWPSMDEWIPDEKEHLTLLNFLPVVLPSSDDTHSGKPVRSTIVGKFGRSVIIGPSPRVLQSDERYSSSTMMMVSSNQLQTYLLHKAYKLNNQSSQPKEKLQSGKQTYPGRVTDTGLGYELQASVTPWIGNLLIPVENRLSVADALRERQEKNKLPSTPVFLLFLQTMNVDAVGCREMIEQRRDKELLLTLPPDPSLVKKNPHTVAGMLQQRKAMKEGLQVLDLQHKQILKQLQVLQQQEKPKPQQLVLRQQIQPQQLVLMQQLQPLPPCLPPSMPSNVAFIPRPVPQPQSPLNPSPQTQESVCSSQTEVDAGQTFADVQKMSALQEASEAEAGAKKNCSGPQIQNTNTPPKLLCPESVQVLPQTPPSSSTMSPPSCCDREGSTPQNLSSPSTCLPDHDYTLVNPNPSPSQHRSDFGPSSAPDQTNLQTPKQPPKNQPRGRKREREEQQMVASSEEGQCLLGTGVDGTGTGVIQKRKRVRKLTQKAQALQEANKAQAEAKKKRTSSPQKKPSRTSRCKKEVRVLMPPVAPPPRLCLFPGQSIWVMAPRGLVQLAEAPPQGMQMALVQGTPLPLGDSLNPPTTTAPVRLPPSDSLPVAPNSMSVSVPVNVTLQNRPLTCPSPLTPAFVLQPVPNPLSSPIPSHLPKLPLPYNGTVRVDTAEPPPLRKEALQFDPSLMFLEPKEEVCDWLSGRGGVVVKGANVALPYLPPFISSLSTLSLLLRAKKSLTQSSLQLLQGRVSEPRQPQSELSIEQTSSQPPPELPDSTSDLRPAEDQPANYVGPDIQEEEEAELIASVRQLVAERFSSNPAYQLLKARFLSCFTIPALMATIQPITHRTTASPAKRKEEEEEEEEDEEVVELKRIKERGRRRRAERALLLHDGSGAPANHFSEFISHPTPTSGQTRQVQAGFPE</sequence>
<feature type="compositionally biased region" description="Polar residues" evidence="7">
    <location>
        <begin position="994"/>
        <end position="1004"/>
    </location>
</feature>
<reference evidence="10 11" key="1">
    <citation type="submission" date="2019-02" db="EMBL/GenBank/DDBJ databases">
        <title>Opniocepnalus argus genome.</title>
        <authorList>
            <person name="Zhou C."/>
            <person name="Xiao S."/>
        </authorList>
    </citation>
    <scope>NUCLEOTIDE SEQUENCE [LARGE SCALE GENOMIC DNA]</scope>
    <source>
        <strain evidence="10">OARG1902GOOAL</strain>
        <tissue evidence="10">Muscle</tissue>
    </source>
</reference>
<feature type="domain" description="Myb-like" evidence="8">
    <location>
        <begin position="365"/>
        <end position="419"/>
    </location>
</feature>
<feature type="compositionally biased region" description="Pro residues" evidence="7">
    <location>
        <begin position="895"/>
        <end position="906"/>
    </location>
</feature>
<evidence type="ECO:0000259" key="8">
    <source>
        <dbReference type="PROSITE" id="PS50090"/>
    </source>
</evidence>
<evidence type="ECO:0000256" key="7">
    <source>
        <dbReference type="SAM" id="MobiDB-lite"/>
    </source>
</evidence>
<keyword evidence="5" id="KW-0539">Nucleus</keyword>
<evidence type="ECO:0000256" key="6">
    <source>
        <dbReference type="SAM" id="Coils"/>
    </source>
</evidence>
<evidence type="ECO:0000256" key="5">
    <source>
        <dbReference type="ARBA" id="ARBA00023242"/>
    </source>
</evidence>
<dbReference type="InterPro" id="IPR009057">
    <property type="entry name" value="Homeodomain-like_sf"/>
</dbReference>
<feature type="compositionally biased region" description="Polar residues" evidence="7">
    <location>
        <begin position="1353"/>
        <end position="1366"/>
    </location>
</feature>
<dbReference type="GO" id="GO:0000978">
    <property type="term" value="F:RNA polymerase II cis-regulatory region sequence-specific DNA binding"/>
    <property type="evidence" value="ECO:0007669"/>
    <property type="project" value="TreeGrafter"/>
</dbReference>
<feature type="region of interest" description="Disordered" evidence="7">
    <location>
        <begin position="133"/>
        <end position="157"/>
    </location>
</feature>
<feature type="coiled-coil region" evidence="6">
    <location>
        <begin position="2"/>
        <end position="74"/>
    </location>
</feature>
<feature type="domain" description="HTH myb-type" evidence="9">
    <location>
        <begin position="476"/>
        <end position="527"/>
    </location>
</feature>
<dbReference type="Proteomes" id="UP000503349">
    <property type="component" value="Chromosome 11"/>
</dbReference>
<keyword evidence="6" id="KW-0175">Coiled coil</keyword>
<feature type="compositionally biased region" description="Basic residues" evidence="7">
    <location>
        <begin position="1111"/>
        <end position="1127"/>
    </location>
</feature>
<dbReference type="PANTHER" id="PTHR46621:SF1">
    <property type="entry name" value="SNRNA-ACTIVATING PROTEIN COMPLEX SUBUNIT 4"/>
    <property type="match status" value="1"/>
</dbReference>
<dbReference type="GO" id="GO:0042795">
    <property type="term" value="P:snRNA transcription by RNA polymerase II"/>
    <property type="evidence" value="ECO:0007669"/>
    <property type="project" value="TreeGrafter"/>
</dbReference>
<feature type="domain" description="Myb-like" evidence="8">
    <location>
        <begin position="420"/>
        <end position="471"/>
    </location>
</feature>
<protein>
    <submittedName>
        <fullName evidence="10">snRNA-activating protein complex subunit 4</fullName>
    </submittedName>
</protein>
<evidence type="ECO:0000256" key="1">
    <source>
        <dbReference type="ARBA" id="ARBA00022737"/>
    </source>
</evidence>
<accession>A0A6G1PYE2</accession>
<feature type="region of interest" description="Disordered" evidence="7">
    <location>
        <begin position="1445"/>
        <end position="1468"/>
    </location>
</feature>
<feature type="compositionally biased region" description="Acidic residues" evidence="7">
    <location>
        <begin position="1457"/>
        <end position="1467"/>
    </location>
</feature>
<keyword evidence="4" id="KW-0804">Transcription</keyword>
<dbReference type="FunFam" id="1.10.10.60:FF:000321">
    <property type="entry name" value="Small nuclear RNA-activating complex, polypeptide 4"/>
    <property type="match status" value="1"/>
</dbReference>
<feature type="region of interest" description="Disordered" evidence="7">
    <location>
        <begin position="886"/>
        <end position="922"/>
    </location>
</feature>
<evidence type="ECO:0000256" key="4">
    <source>
        <dbReference type="ARBA" id="ARBA00023163"/>
    </source>
</evidence>
<feature type="compositionally biased region" description="Basic residues" evidence="7">
    <location>
        <begin position="534"/>
        <end position="560"/>
    </location>
</feature>
<dbReference type="PROSITE" id="PS50090">
    <property type="entry name" value="MYB_LIKE"/>
    <property type="match status" value="4"/>
</dbReference>
<dbReference type="SMART" id="SM00717">
    <property type="entry name" value="SANT"/>
    <property type="match status" value="5"/>
</dbReference>
<evidence type="ECO:0000313" key="10">
    <source>
        <dbReference type="EMBL" id="KAF3695239.1"/>
    </source>
</evidence>
<feature type="compositionally biased region" description="Polar residues" evidence="7">
    <location>
        <begin position="951"/>
        <end position="961"/>
    </location>
</feature>
<feature type="compositionally biased region" description="Low complexity" evidence="7">
    <location>
        <begin position="1095"/>
        <end position="1107"/>
    </location>
</feature>
<feature type="compositionally biased region" description="Polar residues" evidence="7">
    <location>
        <begin position="1506"/>
        <end position="1516"/>
    </location>
</feature>
<feature type="domain" description="HTH myb-type" evidence="9">
    <location>
        <begin position="312"/>
        <end position="368"/>
    </location>
</feature>
<feature type="region of interest" description="Disordered" evidence="7">
    <location>
        <begin position="527"/>
        <end position="574"/>
    </location>
</feature>
<dbReference type="GO" id="GO:0001006">
    <property type="term" value="F:RNA polymerase III type 3 promoter sequence-specific DNA binding"/>
    <property type="evidence" value="ECO:0007669"/>
    <property type="project" value="TreeGrafter"/>
</dbReference>
<dbReference type="Gene3D" id="1.10.10.60">
    <property type="entry name" value="Homeodomain-like"/>
    <property type="match status" value="4"/>
</dbReference>
<dbReference type="PANTHER" id="PTHR46621">
    <property type="entry name" value="SNRNA-ACTIVATING PROTEIN COMPLEX SUBUNIT 4"/>
    <property type="match status" value="1"/>
</dbReference>
<evidence type="ECO:0000256" key="3">
    <source>
        <dbReference type="ARBA" id="ARBA00023125"/>
    </source>
</evidence>